<feature type="transmembrane region" description="Helical" evidence="2">
    <location>
        <begin position="231"/>
        <end position="254"/>
    </location>
</feature>
<gene>
    <name evidence="3" type="ORF">KDA27_20465</name>
</gene>
<sequence>MGKFPQRNDQKGPKPPAATRGTDPAGLVAALREPRLWVALILALGVTWLHEGEVVPWRNEFFYLIRLFRTYQPSYIPVDWTLAGGAPEHFAFNHVFGLLGFVLPPPAVAWTGRLLVWTSNLALLLLLARRLGVGPFLTLGSLVVWIGWGQSLVADSWVLGTFEAKCISYAFLFAALLPLLDGRLRPAGFLVGLAFTFHPSVGLWGGVAVFAVIVLELSGRFRAEPPRWTEGVVAAGLALLGAAPGLFATVPMVLSEHAATLSDWELMTRVKMPHHLDPETWPLRILAVLPLLLAYLGVHAWQSKRPAWRRLFAFQVAIALPFFAGLLLREMESYQLLSYFPFRLFPLLTPLFFLFALVESASRGASGFHRASVVLAGVALLSLPEPFSSYSHAVHRRIDPTDDLPADLAECYSWIGTNLPETAQGIAPPGLDREFWYRAERGLVVCSEFQTYDRLSEWRRRVELLGGEMLVGPKRRPSLTRHFESIPQEEMRSIVDDLSPDFLVTAAQYEWPVAHQAGAYKVYLIPAID</sequence>
<keyword evidence="2" id="KW-0472">Membrane</keyword>
<evidence type="ECO:0000313" key="3">
    <source>
        <dbReference type="EMBL" id="MCA9758180.1"/>
    </source>
</evidence>
<protein>
    <submittedName>
        <fullName evidence="3">Uncharacterized protein</fullName>
    </submittedName>
</protein>
<feature type="transmembrane region" description="Helical" evidence="2">
    <location>
        <begin position="310"/>
        <end position="328"/>
    </location>
</feature>
<accession>A0A956SF17</accession>
<feature type="region of interest" description="Disordered" evidence="1">
    <location>
        <begin position="1"/>
        <end position="23"/>
    </location>
</feature>
<feature type="transmembrane region" description="Helical" evidence="2">
    <location>
        <begin position="90"/>
        <end position="109"/>
    </location>
</feature>
<reference evidence="3" key="1">
    <citation type="submission" date="2020-04" db="EMBL/GenBank/DDBJ databases">
        <authorList>
            <person name="Zhang T."/>
        </authorList>
    </citation>
    <scope>NUCLEOTIDE SEQUENCE</scope>
    <source>
        <strain evidence="3">HKST-UBA02</strain>
    </source>
</reference>
<keyword evidence="2" id="KW-0812">Transmembrane</keyword>
<dbReference type="AlphaFoldDB" id="A0A956SF17"/>
<dbReference type="Proteomes" id="UP000739538">
    <property type="component" value="Unassembled WGS sequence"/>
</dbReference>
<reference evidence="3" key="2">
    <citation type="journal article" date="2021" name="Microbiome">
        <title>Successional dynamics and alternative stable states in a saline activated sludge microbial community over 9 years.</title>
        <authorList>
            <person name="Wang Y."/>
            <person name="Ye J."/>
            <person name="Ju F."/>
            <person name="Liu L."/>
            <person name="Boyd J.A."/>
            <person name="Deng Y."/>
            <person name="Parks D.H."/>
            <person name="Jiang X."/>
            <person name="Yin X."/>
            <person name="Woodcroft B.J."/>
            <person name="Tyson G.W."/>
            <person name="Hugenholtz P."/>
            <person name="Polz M.F."/>
            <person name="Zhang T."/>
        </authorList>
    </citation>
    <scope>NUCLEOTIDE SEQUENCE</scope>
    <source>
        <strain evidence="3">HKST-UBA02</strain>
    </source>
</reference>
<feature type="transmembrane region" description="Helical" evidence="2">
    <location>
        <begin position="200"/>
        <end position="219"/>
    </location>
</feature>
<dbReference type="EMBL" id="JAGQHS010000149">
    <property type="protein sequence ID" value="MCA9758180.1"/>
    <property type="molecule type" value="Genomic_DNA"/>
</dbReference>
<name>A0A956SF17_UNCEI</name>
<organism evidence="3 4">
    <name type="scientific">Eiseniibacteriota bacterium</name>
    <dbReference type="NCBI Taxonomy" id="2212470"/>
    <lineage>
        <taxon>Bacteria</taxon>
        <taxon>Candidatus Eiseniibacteriota</taxon>
    </lineage>
</organism>
<comment type="caution">
    <text evidence="3">The sequence shown here is derived from an EMBL/GenBank/DDBJ whole genome shotgun (WGS) entry which is preliminary data.</text>
</comment>
<feature type="transmembrane region" description="Helical" evidence="2">
    <location>
        <begin position="281"/>
        <end position="298"/>
    </location>
</feature>
<feature type="transmembrane region" description="Helical" evidence="2">
    <location>
        <begin position="157"/>
        <end position="180"/>
    </location>
</feature>
<evidence type="ECO:0000256" key="2">
    <source>
        <dbReference type="SAM" id="Phobius"/>
    </source>
</evidence>
<feature type="compositionally biased region" description="Basic and acidic residues" evidence="1">
    <location>
        <begin position="1"/>
        <end position="12"/>
    </location>
</feature>
<evidence type="ECO:0000256" key="1">
    <source>
        <dbReference type="SAM" id="MobiDB-lite"/>
    </source>
</evidence>
<proteinExistence type="predicted"/>
<feature type="transmembrane region" description="Helical" evidence="2">
    <location>
        <begin position="121"/>
        <end position="145"/>
    </location>
</feature>
<keyword evidence="2" id="KW-1133">Transmembrane helix</keyword>
<feature type="transmembrane region" description="Helical" evidence="2">
    <location>
        <begin position="340"/>
        <end position="358"/>
    </location>
</feature>
<evidence type="ECO:0000313" key="4">
    <source>
        <dbReference type="Proteomes" id="UP000739538"/>
    </source>
</evidence>